<evidence type="ECO:0000256" key="1">
    <source>
        <dbReference type="SAM" id="MobiDB-lite"/>
    </source>
</evidence>
<dbReference type="Gramene" id="OGLUM12G15850.1">
    <property type="protein sequence ID" value="OGLUM12G15850.1"/>
    <property type="gene ID" value="OGLUM12G15850"/>
</dbReference>
<sequence>MKRGEIFAGSTLQAAMTPPSSSSFSSRRKRLVVPLIQCPSCNDQTIMKRTAMTDANQGNIF</sequence>
<evidence type="ECO:0000313" key="2">
    <source>
        <dbReference type="EnsemblPlants" id="OGLUM12G15850.1"/>
    </source>
</evidence>
<protein>
    <submittedName>
        <fullName evidence="2">Uncharacterized protein</fullName>
    </submittedName>
</protein>
<dbReference type="Proteomes" id="UP000026961">
    <property type="component" value="Chromosome 12"/>
</dbReference>
<evidence type="ECO:0000313" key="3">
    <source>
        <dbReference type="Proteomes" id="UP000026961"/>
    </source>
</evidence>
<reference evidence="2" key="1">
    <citation type="submission" date="2015-04" db="UniProtKB">
        <authorList>
            <consortium name="EnsemblPlants"/>
        </authorList>
    </citation>
    <scope>IDENTIFICATION</scope>
</reference>
<feature type="region of interest" description="Disordered" evidence="1">
    <location>
        <begin position="1"/>
        <end position="26"/>
    </location>
</feature>
<proteinExistence type="predicted"/>
<name>A0A0E0BTJ4_9ORYZ</name>
<reference evidence="2" key="2">
    <citation type="submission" date="2018-05" db="EMBL/GenBank/DDBJ databases">
        <title>OgluRS3 (Oryza glumaepatula Reference Sequence Version 3).</title>
        <authorList>
            <person name="Zhang J."/>
            <person name="Kudrna D."/>
            <person name="Lee S."/>
            <person name="Talag J."/>
            <person name="Welchert J."/>
            <person name="Wing R.A."/>
        </authorList>
    </citation>
    <scope>NUCLEOTIDE SEQUENCE [LARGE SCALE GENOMIC DNA]</scope>
</reference>
<organism evidence="2">
    <name type="scientific">Oryza glumipatula</name>
    <dbReference type="NCBI Taxonomy" id="40148"/>
    <lineage>
        <taxon>Eukaryota</taxon>
        <taxon>Viridiplantae</taxon>
        <taxon>Streptophyta</taxon>
        <taxon>Embryophyta</taxon>
        <taxon>Tracheophyta</taxon>
        <taxon>Spermatophyta</taxon>
        <taxon>Magnoliopsida</taxon>
        <taxon>Liliopsida</taxon>
        <taxon>Poales</taxon>
        <taxon>Poaceae</taxon>
        <taxon>BOP clade</taxon>
        <taxon>Oryzoideae</taxon>
        <taxon>Oryzeae</taxon>
        <taxon>Oryzinae</taxon>
        <taxon>Oryza</taxon>
    </lineage>
</organism>
<dbReference type="EnsemblPlants" id="OGLUM12G15850.1">
    <property type="protein sequence ID" value="OGLUM12G15850.1"/>
    <property type="gene ID" value="OGLUM12G15850"/>
</dbReference>
<keyword evidence="3" id="KW-1185">Reference proteome</keyword>
<dbReference type="AlphaFoldDB" id="A0A0E0BTJ4"/>
<dbReference type="HOGENOM" id="CLU_2926380_0_0_1"/>
<accession>A0A0E0BTJ4</accession>